<dbReference type="AlphaFoldDB" id="G2DB43"/>
<protein>
    <submittedName>
        <fullName evidence="6">Putative dioxygenase ferredoxin subunit</fullName>
    </submittedName>
</protein>
<dbReference type="Gene3D" id="2.102.10.10">
    <property type="entry name" value="Rieske [2Fe-2S] iron-sulphur domain"/>
    <property type="match status" value="1"/>
</dbReference>
<organism evidence="6 7">
    <name type="scientific">endosymbiont of Riftia pachyptila</name>
    <name type="common">vent Ph05</name>
    <dbReference type="NCBI Taxonomy" id="1048808"/>
    <lineage>
        <taxon>Bacteria</taxon>
        <taxon>Pseudomonadati</taxon>
        <taxon>Pseudomonadota</taxon>
        <taxon>Gammaproteobacteria</taxon>
        <taxon>sulfur-oxidizing symbionts</taxon>
    </lineage>
</organism>
<dbReference type="PROSITE" id="PS51296">
    <property type="entry name" value="RIESKE"/>
    <property type="match status" value="1"/>
</dbReference>
<reference evidence="6" key="1">
    <citation type="journal article" date="2011" name="ISME J.">
        <title>The endosymbionts of the deep-sea tubeworms Riftia pachyptila and Tevnia jerichonana share an identical physiology as revealed by proteogenomic analyses.</title>
        <authorList>
            <person name="Gardebrecht A."/>
            <person name="Markert S."/>
            <person name="Felbeck H."/>
            <person name="Thuermer A."/>
            <person name="Albrecht D."/>
            <person name="Wollherr A."/>
            <person name="Kabisch J."/>
            <person name="Lehmann R."/>
            <person name="Daniel R."/>
            <person name="Liesegang H."/>
            <person name="Hecker M."/>
            <person name="Sievert S.M."/>
            <person name="Schweder T."/>
        </authorList>
    </citation>
    <scope>NUCLEOTIDE SEQUENCE [LARGE SCALE GENOMIC DNA]</scope>
</reference>
<evidence type="ECO:0000259" key="5">
    <source>
        <dbReference type="PROSITE" id="PS51296"/>
    </source>
</evidence>
<keyword evidence="6" id="KW-0223">Dioxygenase</keyword>
<dbReference type="CDD" id="cd03528">
    <property type="entry name" value="Rieske_RO_ferredoxin"/>
    <property type="match status" value="1"/>
</dbReference>
<keyword evidence="2" id="KW-0479">Metal-binding</keyword>
<keyword evidence="7" id="KW-1185">Reference proteome</keyword>
<evidence type="ECO:0000256" key="3">
    <source>
        <dbReference type="ARBA" id="ARBA00023004"/>
    </source>
</evidence>
<dbReference type="GO" id="GO:0051213">
    <property type="term" value="F:dioxygenase activity"/>
    <property type="evidence" value="ECO:0007669"/>
    <property type="project" value="UniProtKB-KW"/>
</dbReference>
<keyword evidence="3" id="KW-0408">Iron</keyword>
<dbReference type="EMBL" id="AFOC01000015">
    <property type="protein sequence ID" value="EGV52151.1"/>
    <property type="molecule type" value="Genomic_DNA"/>
</dbReference>
<dbReference type="SUPFAM" id="SSF50022">
    <property type="entry name" value="ISP domain"/>
    <property type="match status" value="1"/>
</dbReference>
<evidence type="ECO:0000313" key="6">
    <source>
        <dbReference type="EMBL" id="EGV52151.1"/>
    </source>
</evidence>
<dbReference type="InterPro" id="IPR036922">
    <property type="entry name" value="Rieske_2Fe-2S_sf"/>
</dbReference>
<evidence type="ECO:0000256" key="1">
    <source>
        <dbReference type="ARBA" id="ARBA00022714"/>
    </source>
</evidence>
<keyword evidence="1" id="KW-0001">2Fe-2S</keyword>
<gene>
    <name evidence="6" type="ORF">Rifp1Sym_ao00170</name>
</gene>
<dbReference type="GO" id="GO:0051537">
    <property type="term" value="F:2 iron, 2 sulfur cluster binding"/>
    <property type="evidence" value="ECO:0007669"/>
    <property type="project" value="UniProtKB-KW"/>
</dbReference>
<comment type="caution">
    <text evidence="6">The sequence shown here is derived from an EMBL/GenBank/DDBJ whole genome shotgun (WGS) entry which is preliminary data.</text>
</comment>
<dbReference type="Proteomes" id="UP000004491">
    <property type="component" value="Unassembled WGS sequence"/>
</dbReference>
<keyword evidence="6" id="KW-0560">Oxidoreductase</keyword>
<keyword evidence="4" id="KW-0411">Iron-sulfur</keyword>
<evidence type="ECO:0000313" key="7">
    <source>
        <dbReference type="Proteomes" id="UP000004491"/>
    </source>
</evidence>
<evidence type="ECO:0000256" key="4">
    <source>
        <dbReference type="ARBA" id="ARBA00023014"/>
    </source>
</evidence>
<proteinExistence type="predicted"/>
<name>G2DB43_9GAMM</name>
<dbReference type="Pfam" id="PF00355">
    <property type="entry name" value="Rieske"/>
    <property type="match status" value="1"/>
</dbReference>
<evidence type="ECO:0000256" key="2">
    <source>
        <dbReference type="ARBA" id="ARBA00022723"/>
    </source>
</evidence>
<dbReference type="GO" id="GO:0046872">
    <property type="term" value="F:metal ion binding"/>
    <property type="evidence" value="ECO:0007669"/>
    <property type="project" value="UniProtKB-KW"/>
</dbReference>
<dbReference type="PANTHER" id="PTHR21496">
    <property type="entry name" value="FERREDOXIN-RELATED"/>
    <property type="match status" value="1"/>
</dbReference>
<dbReference type="InterPro" id="IPR017941">
    <property type="entry name" value="Rieske_2Fe-2S"/>
</dbReference>
<accession>G2DB43</accession>
<feature type="domain" description="Rieske" evidence="5">
    <location>
        <begin position="8"/>
        <end position="103"/>
    </location>
</feature>
<dbReference type="PANTHER" id="PTHR21496:SF23">
    <property type="entry name" value="3-PHENYLPROPIONATE_CINNAMIC ACID DIOXYGENASE FERREDOXIN SUBUNIT"/>
    <property type="match status" value="1"/>
</dbReference>
<sequence>MIAMSNKILVADLGEIAPGKMKRVEIDGMRYLIANLAGTHYAVDDLCSHEEVPLYLGCIQEDMIKCSLHGSRFSLKTGEPMEEPATDPIATYPVKEEAGKIYIILD</sequence>